<dbReference type="InterPro" id="IPR052731">
    <property type="entry name" value="B_subtilis_Trans_State_Reg"/>
</dbReference>
<dbReference type="RefSeq" id="WP_162607870.1">
    <property type="nucleotide sequence ID" value="NZ_JACJLV010000037.1"/>
</dbReference>
<dbReference type="GO" id="GO:0003677">
    <property type="term" value="F:DNA binding"/>
    <property type="evidence" value="ECO:0007669"/>
    <property type="project" value="UniProtKB-UniRule"/>
</dbReference>
<dbReference type="Pfam" id="PF04014">
    <property type="entry name" value="MazE_antitoxin"/>
    <property type="match status" value="1"/>
</dbReference>
<gene>
    <name evidence="3" type="ORF">H6A13_10255</name>
</gene>
<dbReference type="EMBL" id="JACJLV010000037">
    <property type="protein sequence ID" value="MBM6827469.1"/>
    <property type="molecule type" value="Genomic_DNA"/>
</dbReference>
<reference evidence="3" key="2">
    <citation type="journal article" date="2021" name="Sci. Rep.">
        <title>The distribution of antibiotic resistance genes in chicken gut microbiota commensals.</title>
        <authorList>
            <person name="Juricova H."/>
            <person name="Matiasovicova J."/>
            <person name="Kubasova T."/>
            <person name="Cejkova D."/>
            <person name="Rychlik I."/>
        </authorList>
    </citation>
    <scope>NUCLEOTIDE SEQUENCE</scope>
    <source>
        <strain evidence="3">An420c</strain>
    </source>
</reference>
<comment type="caution">
    <text evidence="3">The sequence shown here is derived from an EMBL/GenBank/DDBJ whole genome shotgun (WGS) entry which is preliminary data.</text>
</comment>
<evidence type="ECO:0000313" key="4">
    <source>
        <dbReference type="Proteomes" id="UP000713880"/>
    </source>
</evidence>
<dbReference type="AlphaFoldDB" id="A0A939BCC7"/>
<dbReference type="InterPro" id="IPR007159">
    <property type="entry name" value="SpoVT-AbrB_dom"/>
</dbReference>
<dbReference type="SUPFAM" id="SSF89447">
    <property type="entry name" value="AbrB/MazE/MraZ-like"/>
    <property type="match status" value="1"/>
</dbReference>
<evidence type="ECO:0000256" key="1">
    <source>
        <dbReference type="PROSITE-ProRule" id="PRU01076"/>
    </source>
</evidence>
<proteinExistence type="predicted"/>
<keyword evidence="4" id="KW-1185">Reference proteome</keyword>
<keyword evidence="1 3" id="KW-0238">DNA-binding</keyword>
<evidence type="ECO:0000259" key="2">
    <source>
        <dbReference type="PROSITE" id="PS51740"/>
    </source>
</evidence>
<organism evidence="3 4">
    <name type="scientific">Mordavella massiliensis</name>
    <dbReference type="NCBI Taxonomy" id="1871024"/>
    <lineage>
        <taxon>Bacteria</taxon>
        <taxon>Bacillati</taxon>
        <taxon>Bacillota</taxon>
        <taxon>Clostridia</taxon>
        <taxon>Eubacteriales</taxon>
        <taxon>Clostridiaceae</taxon>
        <taxon>Mordavella</taxon>
    </lineage>
</organism>
<dbReference type="Proteomes" id="UP000713880">
    <property type="component" value="Unassembled WGS sequence"/>
</dbReference>
<accession>A0A939BCC7</accession>
<sequence length="171" mass="18921">MKPAIIRTMDSQGRIIIPHEIRRTMNLSGGDTIEIRTVENGVLLSKYKSAFAGDRSMKKYLNILYSVTHCGAAICTEDQVIVSKGLCVMEGTTISEPLQDYIRSGKQQIFTEPVYLTDTSVSQVDTLIPLSAPDRFWQSSALVVIKGRREITESERACARLIAALISSPNI</sequence>
<reference evidence="3" key="1">
    <citation type="submission" date="2020-08" db="EMBL/GenBank/DDBJ databases">
        <authorList>
            <person name="Cejkova D."/>
            <person name="Kubasova T."/>
            <person name="Jahodarova E."/>
            <person name="Rychlik I."/>
        </authorList>
    </citation>
    <scope>NUCLEOTIDE SEQUENCE</scope>
    <source>
        <strain evidence="3">An420c</strain>
    </source>
</reference>
<name>A0A939BCC7_9CLOT</name>
<evidence type="ECO:0000313" key="3">
    <source>
        <dbReference type="EMBL" id="MBM6827469.1"/>
    </source>
</evidence>
<dbReference type="Gene3D" id="2.10.260.10">
    <property type="match status" value="1"/>
</dbReference>
<dbReference type="InterPro" id="IPR037914">
    <property type="entry name" value="SpoVT-AbrB_sf"/>
</dbReference>
<dbReference type="SMART" id="SM00966">
    <property type="entry name" value="SpoVT_AbrB"/>
    <property type="match status" value="1"/>
</dbReference>
<dbReference type="NCBIfam" id="TIGR01439">
    <property type="entry name" value="lp_hng_hel_AbrB"/>
    <property type="match status" value="1"/>
</dbReference>
<dbReference type="PANTHER" id="PTHR36432:SF4">
    <property type="entry name" value="TRANSITION STATE REGULATOR ABH-RELATED"/>
    <property type="match status" value="1"/>
</dbReference>
<dbReference type="PANTHER" id="PTHR36432">
    <property type="match status" value="1"/>
</dbReference>
<dbReference type="PROSITE" id="PS51740">
    <property type="entry name" value="SPOVT_ABRB"/>
    <property type="match status" value="1"/>
</dbReference>
<feature type="domain" description="SpoVT-AbrB" evidence="2">
    <location>
        <begin position="4"/>
        <end position="49"/>
    </location>
</feature>
<protein>
    <submittedName>
        <fullName evidence="3">AbrB/MazE/SpoVT family DNA-binding domain-containing protein</fullName>
    </submittedName>
</protein>